<dbReference type="PROSITE" id="PS51379">
    <property type="entry name" value="4FE4S_FER_2"/>
    <property type="match status" value="2"/>
</dbReference>
<dbReference type="Pfam" id="PF13237">
    <property type="entry name" value="Fer4_10"/>
    <property type="match status" value="1"/>
</dbReference>
<dbReference type="SUPFAM" id="SSF54862">
    <property type="entry name" value="4Fe-4S ferredoxins"/>
    <property type="match status" value="1"/>
</dbReference>
<organism evidence="2 3">
    <name type="scientific">Clostridium vincentii</name>
    <dbReference type="NCBI Taxonomy" id="52704"/>
    <lineage>
        <taxon>Bacteria</taxon>
        <taxon>Bacillati</taxon>
        <taxon>Bacillota</taxon>
        <taxon>Clostridia</taxon>
        <taxon>Eubacteriales</taxon>
        <taxon>Clostridiaceae</taxon>
        <taxon>Clostridium</taxon>
    </lineage>
</organism>
<feature type="domain" description="4Fe-4S ferredoxin-type" evidence="1">
    <location>
        <begin position="35"/>
        <end position="66"/>
    </location>
</feature>
<evidence type="ECO:0000259" key="1">
    <source>
        <dbReference type="PROSITE" id="PS51379"/>
    </source>
</evidence>
<dbReference type="Proteomes" id="UP000239471">
    <property type="component" value="Unassembled WGS sequence"/>
</dbReference>
<name>A0A2T0B982_9CLOT</name>
<dbReference type="RefSeq" id="WP_106060917.1">
    <property type="nucleotide sequence ID" value="NZ_PVXQ01000045.1"/>
</dbReference>
<evidence type="ECO:0000313" key="2">
    <source>
        <dbReference type="EMBL" id="PRR80450.1"/>
    </source>
</evidence>
<dbReference type="AlphaFoldDB" id="A0A2T0B982"/>
<proteinExistence type="predicted"/>
<sequence>MSKNWYPVINYELCVDCGKCVAKCNNGVYDKSKYPSPKVINSDGCVQGCHGCGKLCPCGAIEYVGDVEAQSDGGCSCSGDDSGNCC</sequence>
<comment type="caution">
    <text evidence="2">The sequence shown here is derived from an EMBL/GenBank/DDBJ whole genome shotgun (WGS) entry which is preliminary data.</text>
</comment>
<dbReference type="EMBL" id="PVXQ01000045">
    <property type="protein sequence ID" value="PRR80450.1"/>
    <property type="molecule type" value="Genomic_DNA"/>
</dbReference>
<dbReference type="Gene3D" id="3.30.70.20">
    <property type="match status" value="1"/>
</dbReference>
<protein>
    <recommendedName>
        <fullName evidence="1">4Fe-4S ferredoxin-type domain-containing protein</fullName>
    </recommendedName>
</protein>
<accession>A0A2T0B982</accession>
<evidence type="ECO:0000313" key="3">
    <source>
        <dbReference type="Proteomes" id="UP000239471"/>
    </source>
</evidence>
<keyword evidence="3" id="KW-1185">Reference proteome</keyword>
<reference evidence="2 3" key="1">
    <citation type="submission" date="2018-03" db="EMBL/GenBank/DDBJ databases">
        <title>Genome sequence of Clostridium vincentii DSM 10228.</title>
        <authorList>
            <person name="Poehlein A."/>
            <person name="Daniel R."/>
        </authorList>
    </citation>
    <scope>NUCLEOTIDE SEQUENCE [LARGE SCALE GENOMIC DNA]</scope>
    <source>
        <strain evidence="2 3">DSM 10228</strain>
    </source>
</reference>
<feature type="domain" description="4Fe-4S ferredoxin-type" evidence="1">
    <location>
        <begin position="5"/>
        <end position="34"/>
    </location>
</feature>
<dbReference type="OrthoDB" id="2965668at2"/>
<dbReference type="InterPro" id="IPR017896">
    <property type="entry name" value="4Fe4S_Fe-S-bd"/>
</dbReference>
<gene>
    <name evidence="2" type="ORF">CLVI_30260</name>
</gene>